<comment type="caution">
    <text evidence="2">The sequence shown here is derived from an EMBL/GenBank/DDBJ whole genome shotgun (WGS) entry which is preliminary data.</text>
</comment>
<dbReference type="Proteomes" id="UP001589575">
    <property type="component" value="Unassembled WGS sequence"/>
</dbReference>
<feature type="region of interest" description="Disordered" evidence="1">
    <location>
        <begin position="1"/>
        <end position="46"/>
    </location>
</feature>
<dbReference type="EMBL" id="JBHMFI010000001">
    <property type="protein sequence ID" value="MFB9069917.1"/>
    <property type="molecule type" value="Genomic_DNA"/>
</dbReference>
<name>A0ABV5FTA2_9MICC</name>
<proteinExistence type="predicted"/>
<evidence type="ECO:0000256" key="1">
    <source>
        <dbReference type="SAM" id="MobiDB-lite"/>
    </source>
</evidence>
<protein>
    <submittedName>
        <fullName evidence="2">Uncharacterized protein</fullName>
    </submittedName>
</protein>
<reference evidence="2 3" key="1">
    <citation type="submission" date="2024-09" db="EMBL/GenBank/DDBJ databases">
        <authorList>
            <person name="Sun Q."/>
            <person name="Mori K."/>
        </authorList>
    </citation>
    <scope>NUCLEOTIDE SEQUENCE [LARGE SCALE GENOMIC DNA]</scope>
    <source>
        <strain evidence="2 3">CCM 7609</strain>
    </source>
</reference>
<evidence type="ECO:0000313" key="3">
    <source>
        <dbReference type="Proteomes" id="UP001589575"/>
    </source>
</evidence>
<sequence length="46" mass="4722">MDRLRGHHDLRRGPGAGPQRPAGRARPGEPCPHGAVAGGPAHRPAA</sequence>
<accession>A0ABV5FTA2</accession>
<feature type="compositionally biased region" description="Basic residues" evidence="1">
    <location>
        <begin position="1"/>
        <end position="10"/>
    </location>
</feature>
<organism evidence="2 3">
    <name type="scientific">Citricoccus parietis</name>
    <dbReference type="NCBI Taxonomy" id="592307"/>
    <lineage>
        <taxon>Bacteria</taxon>
        <taxon>Bacillati</taxon>
        <taxon>Actinomycetota</taxon>
        <taxon>Actinomycetes</taxon>
        <taxon>Micrococcales</taxon>
        <taxon>Micrococcaceae</taxon>
        <taxon>Citricoccus</taxon>
    </lineage>
</organism>
<gene>
    <name evidence="2" type="ORF">ACFFX0_01385</name>
</gene>
<keyword evidence="3" id="KW-1185">Reference proteome</keyword>
<evidence type="ECO:0000313" key="2">
    <source>
        <dbReference type="EMBL" id="MFB9069917.1"/>
    </source>
</evidence>